<dbReference type="InterPro" id="IPR004710">
    <property type="entry name" value="Bilac:Na_transpt"/>
</dbReference>
<feature type="transmembrane region" description="Helical" evidence="5">
    <location>
        <begin position="194"/>
        <end position="213"/>
    </location>
</feature>
<dbReference type="EMBL" id="ADLT01000051">
    <property type="protein sequence ID" value="EHO62540.1"/>
    <property type="molecule type" value="Genomic_DNA"/>
</dbReference>
<evidence type="ECO:0000256" key="5">
    <source>
        <dbReference type="SAM" id="Phobius"/>
    </source>
</evidence>
<dbReference type="PANTHER" id="PTHR10361">
    <property type="entry name" value="SODIUM-BILE ACID COTRANSPORTER"/>
    <property type="match status" value="1"/>
</dbReference>
<feature type="transmembrane region" description="Helical" evidence="5">
    <location>
        <begin position="96"/>
        <end position="119"/>
    </location>
</feature>
<comment type="subcellular location">
    <subcellularLocation>
        <location evidence="1">Membrane</location>
        <topology evidence="1">Multi-pass membrane protein</topology>
    </subcellularLocation>
</comment>
<keyword evidence="7" id="KW-1185">Reference proteome</keyword>
<dbReference type="RefSeq" id="WP_008860037.1">
    <property type="nucleotide sequence ID" value="NZ_JH591188.1"/>
</dbReference>
<dbReference type="AlphaFoldDB" id="H1D1Q5"/>
<keyword evidence="3 5" id="KW-1133">Transmembrane helix</keyword>
<feature type="transmembrane region" description="Helical" evidence="5">
    <location>
        <begin position="263"/>
        <end position="289"/>
    </location>
</feature>
<evidence type="ECO:0000256" key="4">
    <source>
        <dbReference type="ARBA" id="ARBA00023136"/>
    </source>
</evidence>
<feature type="transmembrane region" description="Helical" evidence="5">
    <location>
        <begin position="68"/>
        <end position="90"/>
    </location>
</feature>
<name>H1D1Q5_9FIRM</name>
<feature type="transmembrane region" description="Helical" evidence="5">
    <location>
        <begin position="159"/>
        <end position="182"/>
    </location>
</feature>
<feature type="transmembrane region" description="Helical" evidence="5">
    <location>
        <begin position="37"/>
        <end position="56"/>
    </location>
</feature>
<sequence>MIDKIIRICTRYMAVGVILAGIFGIFFPSVMKPLSPYIPIMLGIIMFGMGMSLTPGDFRNVFKQPKNVALGSLLQFIIMPALAAVLIQIFALPPAIAIGVVLVGCCPGGTASNVISYIAHADVALSVSMTMVNTILAPFVTPFLIWLIAGAWVDISFTAMMISIIKMVLLPLLAGVGFNYFFPRQVAKVTKVMPMLSALVIIFTVGCVVSLSGRTILDNGLIILAVVILHNLGGMVLGFFCARKFGMTKAQIRAMAIEVGMQNSGLASTLALMYFTAAGGIAGAIFSVWHNVSGSLFASWCVGRDEEEMETKTAVQIQVK</sequence>
<protein>
    <submittedName>
        <fullName evidence="6">Bile acid transporter</fullName>
    </submittedName>
</protein>
<dbReference type="eggNOG" id="COG0385">
    <property type="taxonomic scope" value="Bacteria"/>
</dbReference>
<reference evidence="6 7" key="1">
    <citation type="submission" date="2011-11" db="EMBL/GenBank/DDBJ databases">
        <title>The Genome Sequence of Dialister succinatiphilus YIT 11850.</title>
        <authorList>
            <consortium name="The Broad Institute Genome Sequencing Platform"/>
            <person name="Earl A."/>
            <person name="Ward D."/>
            <person name="Feldgarden M."/>
            <person name="Gevers D."/>
            <person name="Morotomi M."/>
            <person name="Young S.K."/>
            <person name="Zeng Q."/>
            <person name="Gargeya S."/>
            <person name="Fitzgerald M."/>
            <person name="Haas B."/>
            <person name="Abouelleil A."/>
            <person name="Alvarado L."/>
            <person name="Arachchi H.M."/>
            <person name="Berlin A."/>
            <person name="Brown A."/>
            <person name="Chapman S.B."/>
            <person name="Dunbar C."/>
            <person name="Gearin G."/>
            <person name="Goldberg J."/>
            <person name="Griggs A."/>
            <person name="Gujja S."/>
            <person name="Heiman D."/>
            <person name="Howarth C."/>
            <person name="Lui A."/>
            <person name="MacDonald P.J.P."/>
            <person name="Montmayeur A."/>
            <person name="Murphy C."/>
            <person name="Neiman D."/>
            <person name="Pearson M."/>
            <person name="Priest M."/>
            <person name="Roberts A."/>
            <person name="Saif S."/>
            <person name="Shea T."/>
            <person name="Sisk P."/>
            <person name="Stolte C."/>
            <person name="Sykes S."/>
            <person name="Wortman J."/>
            <person name="Nusbaum C."/>
            <person name="Birren B."/>
        </authorList>
    </citation>
    <scope>NUCLEOTIDE SEQUENCE [LARGE SCALE GENOMIC DNA]</scope>
    <source>
        <strain evidence="6 7">YIT 11850</strain>
    </source>
</reference>
<evidence type="ECO:0000313" key="7">
    <source>
        <dbReference type="Proteomes" id="UP000003277"/>
    </source>
</evidence>
<dbReference type="OrthoDB" id="9806785at2"/>
<evidence type="ECO:0000256" key="2">
    <source>
        <dbReference type="ARBA" id="ARBA00022692"/>
    </source>
</evidence>
<gene>
    <name evidence="6" type="ORF">HMPREF9453_01543</name>
</gene>
<feature type="transmembrane region" description="Helical" evidence="5">
    <location>
        <begin position="12"/>
        <end position="31"/>
    </location>
</feature>
<dbReference type="Gene3D" id="1.20.1530.20">
    <property type="match status" value="1"/>
</dbReference>
<keyword evidence="4 5" id="KW-0472">Membrane</keyword>
<dbReference type="InterPro" id="IPR002657">
    <property type="entry name" value="BilAc:Na_symport/Acr3"/>
</dbReference>
<dbReference type="InterPro" id="IPR038770">
    <property type="entry name" value="Na+/solute_symporter_sf"/>
</dbReference>
<comment type="caution">
    <text evidence="6">The sequence shown here is derived from an EMBL/GenBank/DDBJ whole genome shotgun (WGS) entry which is preliminary data.</text>
</comment>
<dbReference type="GO" id="GO:0016020">
    <property type="term" value="C:membrane"/>
    <property type="evidence" value="ECO:0007669"/>
    <property type="project" value="UniProtKB-SubCell"/>
</dbReference>
<dbReference type="PATRIC" id="fig|742743.3.peg.1576"/>
<dbReference type="Pfam" id="PF01758">
    <property type="entry name" value="SBF"/>
    <property type="match status" value="1"/>
</dbReference>
<evidence type="ECO:0000256" key="1">
    <source>
        <dbReference type="ARBA" id="ARBA00004141"/>
    </source>
</evidence>
<dbReference type="HOGENOM" id="CLU_034788_1_1_9"/>
<evidence type="ECO:0000313" key="6">
    <source>
        <dbReference type="EMBL" id="EHO62540.1"/>
    </source>
</evidence>
<accession>H1D1Q5</accession>
<dbReference type="Proteomes" id="UP000003277">
    <property type="component" value="Unassembled WGS sequence"/>
</dbReference>
<dbReference type="PANTHER" id="PTHR10361:SF28">
    <property type="entry name" value="P3 PROTEIN-RELATED"/>
    <property type="match status" value="1"/>
</dbReference>
<organism evidence="6 7">
    <name type="scientific">Dialister succinatiphilus YIT 11850</name>
    <dbReference type="NCBI Taxonomy" id="742743"/>
    <lineage>
        <taxon>Bacteria</taxon>
        <taxon>Bacillati</taxon>
        <taxon>Bacillota</taxon>
        <taxon>Negativicutes</taxon>
        <taxon>Veillonellales</taxon>
        <taxon>Veillonellaceae</taxon>
        <taxon>Dialister</taxon>
    </lineage>
</organism>
<feature type="transmembrane region" description="Helical" evidence="5">
    <location>
        <begin position="219"/>
        <end position="242"/>
    </location>
</feature>
<proteinExistence type="predicted"/>
<feature type="transmembrane region" description="Helical" evidence="5">
    <location>
        <begin position="131"/>
        <end position="153"/>
    </location>
</feature>
<evidence type="ECO:0000256" key="3">
    <source>
        <dbReference type="ARBA" id="ARBA00022989"/>
    </source>
</evidence>
<dbReference type="STRING" id="742743.HMPREF9453_01543"/>
<keyword evidence="2 5" id="KW-0812">Transmembrane</keyword>